<dbReference type="InterPro" id="IPR036188">
    <property type="entry name" value="FAD/NAD-bd_sf"/>
</dbReference>
<dbReference type="EMBL" id="JACAGK010000057">
    <property type="protein sequence ID" value="MDM1049778.1"/>
    <property type="molecule type" value="Genomic_DNA"/>
</dbReference>
<evidence type="ECO:0000313" key="3">
    <source>
        <dbReference type="Proteomes" id="UP001170954"/>
    </source>
</evidence>
<evidence type="ECO:0000259" key="1">
    <source>
        <dbReference type="Pfam" id="PF13454"/>
    </source>
</evidence>
<protein>
    <submittedName>
        <fullName evidence="2">FAD/NAD(P)-binding protein</fullName>
    </submittedName>
</protein>
<sequence length="621" mass="71482">MIWNSSSLNSELLNLPNELKSFVKSVNQLPTTSPSDFHIAIVGAGPKGFYALDTFQDLANKRLGQSTHGNQKIHIHWFNNDYHFGTGPNFHTDLPEYFLVNRYIADITCWEEVVKSDIPHQLSLMQWLKKHSISGKEPAWNHLCTRELLGYYFIDAVLSIMKEENPMLEIHLVKERICDLDIGDDKSVLTCAKGKIPFHYDSVILATGHSYESTSFSHLKQDANASYTIIDEVYPIERLSEIPAREDVAIYGTGLTFLDAMLELTEGRGGIFYKKDDEYHYLSSGHEPIMYPFSRRNLPNMPVNTYSNSHKRTLAFMTDEWLENLLAQNRKIDFINEIIPILDLEVKFAFYPLIPEFKGLDNESILAFLHDDSQEKMFSLFALVNPMSYSKLPLDTNYQEFILDLSNYCLQMTEFGEFHSPMAAATAALREAFEQIVKINNQVGFTANSQKAFEDRWFPNINHLAYGPPREVSEKFFCLMREGFVKFIFSETASVTQAGNKIRLKNKYMEKDFQYLLNARIQKGNLRTKNHPLYDRMLSKGIIKEWMNDQLSTGKIAIDKNGKPVGLDENHKIYLYGIPTEGQVISNDTILRSRNNFAKPWADDTFATFEKKCAELKERML</sequence>
<name>A0ABT7NS36_9SPHI</name>
<dbReference type="RefSeq" id="WP_286652045.1">
    <property type="nucleotide sequence ID" value="NZ_JACAGK010000057.1"/>
</dbReference>
<keyword evidence="3" id="KW-1185">Reference proteome</keyword>
<reference evidence="2" key="2">
    <citation type="journal article" date="2022" name="Sci. Total Environ.">
        <title>Prevalence, transmission, and molecular epidemiology of tet(X)-positive bacteria among humans, animals, and environmental niches in China: An epidemiological, and genomic-based study.</title>
        <authorList>
            <person name="Dong N."/>
            <person name="Zeng Y."/>
            <person name="Cai C."/>
            <person name="Sun C."/>
            <person name="Lu J."/>
            <person name="Liu C."/>
            <person name="Zhou H."/>
            <person name="Sun Q."/>
            <person name="Shu L."/>
            <person name="Wang H."/>
            <person name="Wang Y."/>
            <person name="Wang S."/>
            <person name="Wu C."/>
            <person name="Chan E.W."/>
            <person name="Chen G."/>
            <person name="Shen Z."/>
            <person name="Chen S."/>
            <person name="Zhang R."/>
        </authorList>
    </citation>
    <scope>NUCLEOTIDE SEQUENCE</scope>
    <source>
        <strain evidence="2">R1692</strain>
    </source>
</reference>
<dbReference type="Proteomes" id="UP001170954">
    <property type="component" value="Unassembled WGS sequence"/>
</dbReference>
<reference evidence="2" key="1">
    <citation type="submission" date="2020-06" db="EMBL/GenBank/DDBJ databases">
        <authorList>
            <person name="Dong N."/>
        </authorList>
    </citation>
    <scope>NUCLEOTIDE SEQUENCE</scope>
    <source>
        <strain evidence="2">R1692</strain>
    </source>
</reference>
<gene>
    <name evidence="2" type="ORF">HX018_16180</name>
</gene>
<dbReference type="PANTHER" id="PTHR40254:SF1">
    <property type="entry name" value="BLR0577 PROTEIN"/>
    <property type="match status" value="1"/>
</dbReference>
<dbReference type="SUPFAM" id="SSF51905">
    <property type="entry name" value="FAD/NAD(P)-binding domain"/>
    <property type="match status" value="1"/>
</dbReference>
<organism evidence="2 3">
    <name type="scientific">Sphingobacterium hotanense</name>
    <dbReference type="NCBI Taxonomy" id="649196"/>
    <lineage>
        <taxon>Bacteria</taxon>
        <taxon>Pseudomonadati</taxon>
        <taxon>Bacteroidota</taxon>
        <taxon>Sphingobacteriia</taxon>
        <taxon>Sphingobacteriales</taxon>
        <taxon>Sphingobacteriaceae</taxon>
        <taxon>Sphingobacterium</taxon>
    </lineage>
</organism>
<comment type="caution">
    <text evidence="2">The sequence shown here is derived from an EMBL/GenBank/DDBJ whole genome shotgun (WGS) entry which is preliminary data.</text>
</comment>
<accession>A0ABT7NS36</accession>
<feature type="domain" description="FAD-dependent urate hydroxylase HpyO/Asp monooxygenase CreE-like FAD/NAD(P)-binding" evidence="1">
    <location>
        <begin position="40"/>
        <end position="209"/>
    </location>
</feature>
<evidence type="ECO:0000313" key="2">
    <source>
        <dbReference type="EMBL" id="MDM1049778.1"/>
    </source>
</evidence>
<dbReference type="InterPro" id="IPR052189">
    <property type="entry name" value="L-asp_N-monooxygenase_NS-form"/>
</dbReference>
<proteinExistence type="predicted"/>
<dbReference type="Pfam" id="PF13454">
    <property type="entry name" value="NAD_binding_9"/>
    <property type="match status" value="1"/>
</dbReference>
<dbReference type="PANTHER" id="PTHR40254">
    <property type="entry name" value="BLR0577 PROTEIN"/>
    <property type="match status" value="1"/>
</dbReference>
<dbReference type="InterPro" id="IPR038732">
    <property type="entry name" value="HpyO/CreE_NAD-binding"/>
</dbReference>